<evidence type="ECO:0000256" key="2">
    <source>
        <dbReference type="ARBA" id="ARBA00023180"/>
    </source>
</evidence>
<keyword evidence="5" id="KW-1185">Reference proteome</keyword>
<dbReference type="InterPro" id="IPR029052">
    <property type="entry name" value="Metallo-depent_PP-like"/>
</dbReference>
<dbReference type="GO" id="GO:0005615">
    <property type="term" value="C:extracellular space"/>
    <property type="evidence" value="ECO:0007669"/>
    <property type="project" value="TreeGrafter"/>
</dbReference>
<dbReference type="Gene3D" id="3.60.21.10">
    <property type="match status" value="1"/>
</dbReference>
<name>A0A8C1D0V3_CYPCA</name>
<dbReference type="Ensembl" id="ENSCCRT00000061553.2">
    <property type="protein sequence ID" value="ENSCCRP00000056772.2"/>
    <property type="gene ID" value="ENSCCRG00000030443.2"/>
</dbReference>
<evidence type="ECO:0000313" key="4">
    <source>
        <dbReference type="Ensembl" id="ENSCCRP00000056772.2"/>
    </source>
</evidence>
<dbReference type="AlphaFoldDB" id="A0A8C1D0V3"/>
<dbReference type="Proteomes" id="UP001108240">
    <property type="component" value="Unplaced"/>
</dbReference>
<dbReference type="Pfam" id="PF19272">
    <property type="entry name" value="ASMase_C"/>
    <property type="match status" value="1"/>
</dbReference>
<dbReference type="InterPro" id="IPR045473">
    <property type="entry name" value="ASM_C"/>
</dbReference>
<protein>
    <submittedName>
        <fullName evidence="4">Sphingomyelin phosphodiesterase acid like 3A</fullName>
    </submittedName>
</protein>
<feature type="domain" description="Sphingomyelin phosphodiesterase C-terminal" evidence="3">
    <location>
        <begin position="281"/>
        <end position="360"/>
    </location>
</feature>
<organism evidence="4 5">
    <name type="scientific">Cyprinus carpio carpio</name>
    <dbReference type="NCBI Taxonomy" id="630221"/>
    <lineage>
        <taxon>Eukaryota</taxon>
        <taxon>Metazoa</taxon>
        <taxon>Chordata</taxon>
        <taxon>Craniata</taxon>
        <taxon>Vertebrata</taxon>
        <taxon>Euteleostomi</taxon>
        <taxon>Actinopterygii</taxon>
        <taxon>Neopterygii</taxon>
        <taxon>Teleostei</taxon>
        <taxon>Ostariophysi</taxon>
        <taxon>Cypriniformes</taxon>
        <taxon>Cyprinidae</taxon>
        <taxon>Cyprininae</taxon>
        <taxon>Cyprinus</taxon>
    </lineage>
</organism>
<keyword evidence="1" id="KW-0378">Hydrolase</keyword>
<proteinExistence type="predicted"/>
<accession>A0A8C1D0V3</accession>
<dbReference type="GeneTree" id="ENSGT00950000183182"/>
<sequence length="385" mass="44264">MIILLHHPCSSSYIIRGNNWKDSCIVVYLRPPLGSNHVKEDHTKVCFSSKGIPALDPGVFGDFLCDSPYHLILSAFSYMKQADLQPEFIIWTGDSPPHVPKEELSTYVVINVIANMTHLTLVLPTAASLSCPGQPRLLATGISIPRATKVLSWEFKLNTNLYYSPNQVTVNMTDPTGQFQWLQETLELSRQKMEMVYVIAHVPIGYLPYAINTTAIRESYHEQLVKIFHNYSDFVKAQFYGHTHRDMSVLITWCVLIKVPAQSAIASLLIITLSLFFPPKDIWQFYLNLTEANLKQRSKWKLEYIMTEAFDIDDIQLHSLHELYFNNFMVSYNLNLTCEGLCKMIRVCALHFLDQETYSQYCDGRQIEREKAPYTLRPLTAHCLR</sequence>
<evidence type="ECO:0000313" key="5">
    <source>
        <dbReference type="Proteomes" id="UP001108240"/>
    </source>
</evidence>
<reference evidence="4" key="1">
    <citation type="submission" date="2025-08" db="UniProtKB">
        <authorList>
            <consortium name="Ensembl"/>
        </authorList>
    </citation>
    <scope>IDENTIFICATION</scope>
</reference>
<dbReference type="SUPFAM" id="SSF56300">
    <property type="entry name" value="Metallo-dependent phosphatases"/>
    <property type="match status" value="1"/>
</dbReference>
<dbReference type="PANTHER" id="PTHR10340">
    <property type="entry name" value="SPHINGOMYELIN PHOSPHODIESTERASE"/>
    <property type="match status" value="1"/>
</dbReference>
<evidence type="ECO:0000259" key="3">
    <source>
        <dbReference type="Pfam" id="PF19272"/>
    </source>
</evidence>
<keyword evidence="2" id="KW-0325">Glycoprotein</keyword>
<dbReference type="PANTHER" id="PTHR10340:SF24">
    <property type="entry name" value="ACID SPHINGOMYELINASE-LIKE PHOSPHODIESTERASE 3A"/>
    <property type="match status" value="1"/>
</dbReference>
<reference evidence="4" key="2">
    <citation type="submission" date="2025-09" db="UniProtKB">
        <authorList>
            <consortium name="Ensembl"/>
        </authorList>
    </citation>
    <scope>IDENTIFICATION</scope>
</reference>
<evidence type="ECO:0000256" key="1">
    <source>
        <dbReference type="ARBA" id="ARBA00022801"/>
    </source>
</evidence>
<dbReference type="GO" id="GO:0008081">
    <property type="term" value="F:phosphoric diester hydrolase activity"/>
    <property type="evidence" value="ECO:0007669"/>
    <property type="project" value="TreeGrafter"/>
</dbReference>